<evidence type="ECO:0000313" key="2">
    <source>
        <dbReference type="Proteomes" id="UP000327493"/>
    </source>
</evidence>
<proteinExistence type="predicted"/>
<dbReference type="EMBL" id="VOFY01000011">
    <property type="protein sequence ID" value="KAA8588337.1"/>
    <property type="molecule type" value="Genomic_DNA"/>
</dbReference>
<dbReference type="PANTHER" id="PTHR45913:SF10">
    <property type="entry name" value="DUF4371 DOMAIN-CONTAINING PROTEIN"/>
    <property type="match status" value="1"/>
</dbReference>
<evidence type="ECO:0000313" key="1">
    <source>
        <dbReference type="EMBL" id="KAA8588337.1"/>
    </source>
</evidence>
<comment type="caution">
    <text evidence="1">The sequence shown here is derived from an EMBL/GenBank/DDBJ whole genome shotgun (WGS) entry which is preliminary data.</text>
</comment>
<reference evidence="1 2" key="1">
    <citation type="submission" date="2019-08" db="EMBL/GenBank/DDBJ databases">
        <title>A chromosome-level genome assembly, high-density linkage maps, and genome scans reveal the genomic architecture of hybrid incompatibilities underlying speciation via character displacement in darters (Percidae: Etheostominae).</title>
        <authorList>
            <person name="Moran R.L."/>
            <person name="Catchen J.M."/>
            <person name="Fuller R.C."/>
        </authorList>
    </citation>
    <scope>NUCLEOTIDE SEQUENCE [LARGE SCALE GENOMIC DNA]</scope>
    <source>
        <strain evidence="1">EspeVRDwgs_2016</strain>
        <tissue evidence="1">Muscle</tissue>
    </source>
</reference>
<dbReference type="Proteomes" id="UP000327493">
    <property type="component" value="Chromosome 11"/>
</dbReference>
<dbReference type="PANTHER" id="PTHR45913">
    <property type="entry name" value="EPM2A-INTERACTING PROTEIN 1"/>
    <property type="match status" value="1"/>
</dbReference>
<sequence>MAKRKKDEEYRTFQDNWTEEFAFVERAGSTMCLICNDKIASMVQASQQQLRLWTRQGDYNSASFAGSLAIVRNGKQFTDGKYAK</sequence>
<keyword evidence="2" id="KW-1185">Reference proteome</keyword>
<feature type="non-terminal residue" evidence="1">
    <location>
        <position position="84"/>
    </location>
</feature>
<accession>A0A5J5D2U2</accession>
<name>A0A5J5D2U2_9PERO</name>
<dbReference type="AlphaFoldDB" id="A0A5J5D2U2"/>
<organism evidence="1 2">
    <name type="scientific">Etheostoma spectabile</name>
    <name type="common">orangethroat darter</name>
    <dbReference type="NCBI Taxonomy" id="54343"/>
    <lineage>
        <taxon>Eukaryota</taxon>
        <taxon>Metazoa</taxon>
        <taxon>Chordata</taxon>
        <taxon>Craniata</taxon>
        <taxon>Vertebrata</taxon>
        <taxon>Euteleostomi</taxon>
        <taxon>Actinopterygii</taxon>
        <taxon>Neopterygii</taxon>
        <taxon>Teleostei</taxon>
        <taxon>Neoteleostei</taxon>
        <taxon>Acanthomorphata</taxon>
        <taxon>Eupercaria</taxon>
        <taxon>Perciformes</taxon>
        <taxon>Percoidei</taxon>
        <taxon>Percidae</taxon>
        <taxon>Etheostomatinae</taxon>
        <taxon>Etheostoma</taxon>
    </lineage>
</organism>
<protein>
    <submittedName>
        <fullName evidence="1">Uncharacterized protein</fullName>
    </submittedName>
</protein>
<gene>
    <name evidence="1" type="ORF">FQN60_001531</name>
</gene>